<keyword evidence="11" id="KW-0067">ATP-binding</keyword>
<dbReference type="SMART" id="SM00388">
    <property type="entry name" value="HisKA"/>
    <property type="match status" value="1"/>
</dbReference>
<dbReference type="Proteomes" id="UP000234845">
    <property type="component" value="Unassembled WGS sequence"/>
</dbReference>
<dbReference type="Gene3D" id="3.30.565.10">
    <property type="entry name" value="Histidine kinase-like ATPase, C-terminal domain"/>
    <property type="match status" value="1"/>
</dbReference>
<sequence length="428" mass="48448">MSDSGNWWGPWRRLVLLVAFAWLVGWFLGAPSLILSLGLLALLGYWLYQLQQLYSWLIGPEKPPPDAPGIWGDVYSRLYRRWREVGEQKALLHSRLDYLQDSLSSIYDGAVMVTASGAIEWSNAAAERLLGLRYPGDRGHNMLNLVRLPEFHDYFVAGDFQEPLRAWFTSGQERFLLFSVTSFGGGDRLVFVRDTTREERLEQMRRDFLGNVSHELRTPLTVISGYVDTILGNPGLFNERLQRPLQQIAQQAQRMEALLKDLLWLNRIEGPASGRHLELVDMGGLLHELREEVRTIHPQRQLDLQLDTTDKVLADYRELYSAVSNLVLNACKYSADEGLVTIKWHRSGDKLVLSVEDRGEGIDPVHLPRLTERFYRVDNSRSSRTGGTGLGLAIVKHVAASHNAELHIDSTLGVGSTFTLIFPRSGTD</sequence>
<dbReference type="GO" id="GO:0005886">
    <property type="term" value="C:plasma membrane"/>
    <property type="evidence" value="ECO:0007669"/>
    <property type="project" value="UniProtKB-SubCell"/>
</dbReference>
<feature type="domain" description="Histidine kinase" evidence="16">
    <location>
        <begin position="211"/>
        <end position="426"/>
    </location>
</feature>
<dbReference type="GO" id="GO:0016036">
    <property type="term" value="P:cellular response to phosphate starvation"/>
    <property type="evidence" value="ECO:0007669"/>
    <property type="project" value="TreeGrafter"/>
</dbReference>
<evidence type="ECO:0000313" key="17">
    <source>
        <dbReference type="EMBL" id="PLW83271.1"/>
    </source>
</evidence>
<dbReference type="GO" id="GO:0005524">
    <property type="term" value="F:ATP binding"/>
    <property type="evidence" value="ECO:0007669"/>
    <property type="project" value="UniProtKB-KW"/>
</dbReference>
<dbReference type="Pfam" id="PF11808">
    <property type="entry name" value="PhoR"/>
    <property type="match status" value="1"/>
</dbReference>
<dbReference type="SUPFAM" id="SSF55785">
    <property type="entry name" value="PYP-like sensor domain (PAS domain)"/>
    <property type="match status" value="1"/>
</dbReference>
<feature type="transmembrane region" description="Helical" evidence="15">
    <location>
        <begin position="20"/>
        <end position="48"/>
    </location>
</feature>
<evidence type="ECO:0000256" key="5">
    <source>
        <dbReference type="ARBA" id="ARBA00022475"/>
    </source>
</evidence>
<evidence type="ECO:0000256" key="3">
    <source>
        <dbReference type="ARBA" id="ARBA00012438"/>
    </source>
</evidence>
<organism evidence="17 18">
    <name type="scientific">Kineobactrum sediminis</name>
    <dbReference type="NCBI Taxonomy" id="1905677"/>
    <lineage>
        <taxon>Bacteria</taxon>
        <taxon>Pseudomonadati</taxon>
        <taxon>Pseudomonadota</taxon>
        <taxon>Gammaproteobacteria</taxon>
        <taxon>Cellvibrionales</taxon>
        <taxon>Halieaceae</taxon>
        <taxon>Kineobactrum</taxon>
    </lineage>
</organism>
<dbReference type="PANTHER" id="PTHR45453:SF1">
    <property type="entry name" value="PHOSPHATE REGULON SENSOR PROTEIN PHOR"/>
    <property type="match status" value="1"/>
</dbReference>
<accession>A0A2N5Y4F4</accession>
<gene>
    <name evidence="17" type="primary">phoR</name>
    <name evidence="17" type="ORF">CWI75_07645</name>
</gene>
<dbReference type="InterPro" id="IPR035965">
    <property type="entry name" value="PAS-like_dom_sf"/>
</dbReference>
<name>A0A2N5Y4F4_9GAMM</name>
<evidence type="ECO:0000256" key="10">
    <source>
        <dbReference type="ARBA" id="ARBA00022777"/>
    </source>
</evidence>
<dbReference type="InterPro" id="IPR050351">
    <property type="entry name" value="BphY/WalK/GraS-like"/>
</dbReference>
<evidence type="ECO:0000256" key="8">
    <source>
        <dbReference type="ARBA" id="ARBA00022692"/>
    </source>
</evidence>
<evidence type="ECO:0000313" key="18">
    <source>
        <dbReference type="Proteomes" id="UP000234845"/>
    </source>
</evidence>
<evidence type="ECO:0000256" key="9">
    <source>
        <dbReference type="ARBA" id="ARBA00022741"/>
    </source>
</evidence>
<comment type="caution">
    <text evidence="17">The sequence shown here is derived from an EMBL/GenBank/DDBJ whole genome shotgun (WGS) entry which is preliminary data.</text>
</comment>
<evidence type="ECO:0000256" key="15">
    <source>
        <dbReference type="SAM" id="Phobius"/>
    </source>
</evidence>
<comment type="subcellular location">
    <subcellularLocation>
        <location evidence="2">Cell membrane</location>
    </subcellularLocation>
</comment>
<comment type="catalytic activity">
    <reaction evidence="1">
        <text>ATP + protein L-histidine = ADP + protein N-phospho-L-histidine.</text>
        <dbReference type="EC" id="2.7.13.3"/>
    </reaction>
</comment>
<evidence type="ECO:0000256" key="6">
    <source>
        <dbReference type="ARBA" id="ARBA00022553"/>
    </source>
</evidence>
<keyword evidence="8 15" id="KW-0812">Transmembrane</keyword>
<dbReference type="SUPFAM" id="SSF47384">
    <property type="entry name" value="Homodimeric domain of signal transducing histidine kinase"/>
    <property type="match status" value="1"/>
</dbReference>
<dbReference type="AlphaFoldDB" id="A0A2N5Y4F4"/>
<keyword evidence="4" id="KW-0813">Transport</keyword>
<evidence type="ECO:0000256" key="7">
    <source>
        <dbReference type="ARBA" id="ARBA00022679"/>
    </source>
</evidence>
<dbReference type="EC" id="2.7.13.3" evidence="3"/>
<dbReference type="CDD" id="cd00082">
    <property type="entry name" value="HisKA"/>
    <property type="match status" value="1"/>
</dbReference>
<dbReference type="InterPro" id="IPR036097">
    <property type="entry name" value="HisK_dim/P_sf"/>
</dbReference>
<proteinExistence type="predicted"/>
<protein>
    <recommendedName>
        <fullName evidence="3">histidine kinase</fullName>
        <ecNumber evidence="3">2.7.13.3</ecNumber>
    </recommendedName>
</protein>
<reference evidence="18" key="1">
    <citation type="submission" date="2017-11" db="EMBL/GenBank/DDBJ databases">
        <title>The draft genome sequence of Chromatocurvus sp. F02.</title>
        <authorList>
            <person name="Du Z.-J."/>
            <person name="Chang Y.-Q."/>
        </authorList>
    </citation>
    <scope>NUCLEOTIDE SEQUENCE [LARGE SCALE GENOMIC DNA]</scope>
    <source>
        <strain evidence="18">F02</strain>
    </source>
</reference>
<dbReference type="Pfam" id="PF00512">
    <property type="entry name" value="HisKA"/>
    <property type="match status" value="1"/>
</dbReference>
<dbReference type="PROSITE" id="PS50109">
    <property type="entry name" value="HIS_KIN"/>
    <property type="match status" value="1"/>
</dbReference>
<dbReference type="Gene3D" id="1.10.287.130">
    <property type="match status" value="1"/>
</dbReference>
<evidence type="ECO:0000256" key="12">
    <source>
        <dbReference type="ARBA" id="ARBA00022989"/>
    </source>
</evidence>
<evidence type="ECO:0000256" key="13">
    <source>
        <dbReference type="ARBA" id="ARBA00023012"/>
    </source>
</evidence>
<keyword evidence="5" id="KW-1003">Cell membrane</keyword>
<evidence type="ECO:0000256" key="14">
    <source>
        <dbReference type="ARBA" id="ARBA00023136"/>
    </source>
</evidence>
<dbReference type="PANTHER" id="PTHR45453">
    <property type="entry name" value="PHOSPHATE REGULON SENSOR PROTEIN PHOR"/>
    <property type="match status" value="1"/>
</dbReference>
<dbReference type="InterPro" id="IPR005467">
    <property type="entry name" value="His_kinase_dom"/>
</dbReference>
<dbReference type="InterPro" id="IPR036890">
    <property type="entry name" value="HATPase_C_sf"/>
</dbReference>
<keyword evidence="12 15" id="KW-1133">Transmembrane helix</keyword>
<dbReference type="SMART" id="SM00387">
    <property type="entry name" value="HATPase_c"/>
    <property type="match status" value="1"/>
</dbReference>
<dbReference type="SUPFAM" id="SSF55874">
    <property type="entry name" value="ATPase domain of HSP90 chaperone/DNA topoisomerase II/histidine kinase"/>
    <property type="match status" value="1"/>
</dbReference>
<dbReference type="InterPro" id="IPR021766">
    <property type="entry name" value="PhoR_N"/>
</dbReference>
<dbReference type="InterPro" id="IPR003661">
    <property type="entry name" value="HisK_dim/P_dom"/>
</dbReference>
<keyword evidence="13" id="KW-0902">Two-component regulatory system</keyword>
<dbReference type="NCBIfam" id="TIGR02966">
    <property type="entry name" value="phoR_proteo"/>
    <property type="match status" value="1"/>
</dbReference>
<keyword evidence="10 17" id="KW-0418">Kinase</keyword>
<dbReference type="GO" id="GO:0004721">
    <property type="term" value="F:phosphoprotein phosphatase activity"/>
    <property type="evidence" value="ECO:0007669"/>
    <property type="project" value="InterPro"/>
</dbReference>
<dbReference type="GO" id="GO:0000155">
    <property type="term" value="F:phosphorelay sensor kinase activity"/>
    <property type="evidence" value="ECO:0007669"/>
    <property type="project" value="InterPro"/>
</dbReference>
<dbReference type="Gene3D" id="3.30.450.20">
    <property type="entry name" value="PAS domain"/>
    <property type="match status" value="1"/>
</dbReference>
<dbReference type="RefSeq" id="WP_101520872.1">
    <property type="nucleotide sequence ID" value="NZ_PKLZ01000003.1"/>
</dbReference>
<keyword evidence="6" id="KW-0597">Phosphoprotein</keyword>
<keyword evidence="9" id="KW-0547">Nucleotide-binding</keyword>
<keyword evidence="14 15" id="KW-0472">Membrane</keyword>
<evidence type="ECO:0000259" key="16">
    <source>
        <dbReference type="PROSITE" id="PS50109"/>
    </source>
</evidence>
<dbReference type="Pfam" id="PF02518">
    <property type="entry name" value="HATPase_c"/>
    <property type="match status" value="1"/>
</dbReference>
<evidence type="ECO:0000256" key="2">
    <source>
        <dbReference type="ARBA" id="ARBA00004236"/>
    </source>
</evidence>
<dbReference type="OrthoDB" id="9813151at2"/>
<dbReference type="FunFam" id="3.30.565.10:FF:000006">
    <property type="entry name" value="Sensor histidine kinase WalK"/>
    <property type="match status" value="1"/>
</dbReference>
<dbReference type="EMBL" id="PKLZ01000003">
    <property type="protein sequence ID" value="PLW83271.1"/>
    <property type="molecule type" value="Genomic_DNA"/>
</dbReference>
<evidence type="ECO:0000256" key="4">
    <source>
        <dbReference type="ARBA" id="ARBA00022448"/>
    </source>
</evidence>
<keyword evidence="18" id="KW-1185">Reference proteome</keyword>
<dbReference type="FunFam" id="1.10.287.130:FF:000008">
    <property type="entry name" value="Two-component sensor histidine kinase"/>
    <property type="match status" value="1"/>
</dbReference>
<keyword evidence="7" id="KW-0808">Transferase</keyword>
<evidence type="ECO:0000256" key="1">
    <source>
        <dbReference type="ARBA" id="ARBA00000085"/>
    </source>
</evidence>
<dbReference type="InterPro" id="IPR003594">
    <property type="entry name" value="HATPase_dom"/>
</dbReference>
<dbReference type="PRINTS" id="PR00344">
    <property type="entry name" value="BCTRLSENSOR"/>
</dbReference>
<evidence type="ECO:0000256" key="11">
    <source>
        <dbReference type="ARBA" id="ARBA00022840"/>
    </source>
</evidence>
<dbReference type="InterPro" id="IPR004358">
    <property type="entry name" value="Sig_transdc_His_kin-like_C"/>
</dbReference>
<dbReference type="InterPro" id="IPR014310">
    <property type="entry name" value="Sig_transdc_His_kinase_PhoR"/>
</dbReference>